<dbReference type="Gene3D" id="3.30.565.10">
    <property type="entry name" value="Histidine kinase-like ATPase, C-terminal domain"/>
    <property type="match status" value="1"/>
</dbReference>
<proteinExistence type="predicted"/>
<evidence type="ECO:0000256" key="1">
    <source>
        <dbReference type="ARBA" id="ARBA00022527"/>
    </source>
</evidence>
<dbReference type="Pfam" id="PF13581">
    <property type="entry name" value="HATPase_c_2"/>
    <property type="match status" value="1"/>
</dbReference>
<keyword evidence="4" id="KW-1185">Reference proteome</keyword>
<dbReference type="PANTHER" id="PTHR35526:SF3">
    <property type="entry name" value="ANTI-SIGMA-F FACTOR RSBW"/>
    <property type="match status" value="1"/>
</dbReference>
<protein>
    <submittedName>
        <fullName evidence="3">Anti-sigma regulatory factor (Ser/Thr protein kinase)</fullName>
    </submittedName>
</protein>
<dbReference type="AlphaFoldDB" id="A0A543IVX6"/>
<dbReference type="Proteomes" id="UP000319213">
    <property type="component" value="Unassembled WGS sequence"/>
</dbReference>
<evidence type="ECO:0000313" key="3">
    <source>
        <dbReference type="EMBL" id="TQM74734.1"/>
    </source>
</evidence>
<dbReference type="OrthoDB" id="3871793at2"/>
<sequence length="135" mass="14250">MPSDMGELLGAITLAGRPESASAARAFVEKVLGDAHPALDDAKLLTSELVTNSAIHSDSRGGGEITVEIFKKASQGSIRIGVIDKGSASKPYVRNAPDEVTGRGLFLVAALSQRWGVTDHESTREVWFEINGDGT</sequence>
<organism evidence="3 4">
    <name type="scientific">Thermopolyspora flexuosa</name>
    <dbReference type="NCBI Taxonomy" id="103836"/>
    <lineage>
        <taxon>Bacteria</taxon>
        <taxon>Bacillati</taxon>
        <taxon>Actinomycetota</taxon>
        <taxon>Actinomycetes</taxon>
        <taxon>Streptosporangiales</taxon>
        <taxon>Streptosporangiaceae</taxon>
        <taxon>Thermopolyspora</taxon>
    </lineage>
</organism>
<keyword evidence="1" id="KW-0808">Transferase</keyword>
<comment type="caution">
    <text evidence="3">The sequence shown here is derived from an EMBL/GenBank/DDBJ whole genome shotgun (WGS) entry which is preliminary data.</text>
</comment>
<reference evidence="3 4" key="1">
    <citation type="submission" date="2019-06" db="EMBL/GenBank/DDBJ databases">
        <title>Sequencing the genomes of 1000 actinobacteria strains.</title>
        <authorList>
            <person name="Klenk H.-P."/>
        </authorList>
    </citation>
    <scope>NUCLEOTIDE SEQUENCE [LARGE SCALE GENOMIC DNA]</scope>
    <source>
        <strain evidence="3 4">DSM 43186</strain>
    </source>
</reference>
<evidence type="ECO:0000259" key="2">
    <source>
        <dbReference type="Pfam" id="PF13581"/>
    </source>
</evidence>
<evidence type="ECO:0000313" key="4">
    <source>
        <dbReference type="Proteomes" id="UP000319213"/>
    </source>
</evidence>
<keyword evidence="1" id="KW-0723">Serine/threonine-protein kinase</keyword>
<dbReference type="InterPro" id="IPR050267">
    <property type="entry name" value="Anti-sigma-factor_SerPK"/>
</dbReference>
<keyword evidence="1" id="KW-0418">Kinase</keyword>
<feature type="domain" description="Histidine kinase/HSP90-like ATPase" evidence="2">
    <location>
        <begin position="16"/>
        <end position="127"/>
    </location>
</feature>
<dbReference type="EMBL" id="VFPQ01000001">
    <property type="protein sequence ID" value="TQM74734.1"/>
    <property type="molecule type" value="Genomic_DNA"/>
</dbReference>
<gene>
    <name evidence="3" type="ORF">FHX40_1416</name>
</gene>
<dbReference type="InterPro" id="IPR036890">
    <property type="entry name" value="HATPase_C_sf"/>
</dbReference>
<dbReference type="GO" id="GO:0004674">
    <property type="term" value="F:protein serine/threonine kinase activity"/>
    <property type="evidence" value="ECO:0007669"/>
    <property type="project" value="UniProtKB-KW"/>
</dbReference>
<dbReference type="SUPFAM" id="SSF55874">
    <property type="entry name" value="ATPase domain of HSP90 chaperone/DNA topoisomerase II/histidine kinase"/>
    <property type="match status" value="1"/>
</dbReference>
<dbReference type="InterPro" id="IPR003594">
    <property type="entry name" value="HATPase_dom"/>
</dbReference>
<dbReference type="PANTHER" id="PTHR35526">
    <property type="entry name" value="ANTI-SIGMA-F FACTOR RSBW-RELATED"/>
    <property type="match status" value="1"/>
</dbReference>
<accession>A0A543IVX6</accession>
<dbReference type="CDD" id="cd16936">
    <property type="entry name" value="HATPase_RsbW-like"/>
    <property type="match status" value="1"/>
</dbReference>
<name>A0A543IVX6_9ACTN</name>